<evidence type="ECO:0000313" key="2">
    <source>
        <dbReference type="EMBL" id="KAG8459270.1"/>
    </source>
</evidence>
<keyword evidence="1" id="KW-1133">Transmembrane helix</keyword>
<evidence type="ECO:0000313" key="3">
    <source>
        <dbReference type="Proteomes" id="UP000751190"/>
    </source>
</evidence>
<dbReference type="Proteomes" id="UP000751190">
    <property type="component" value="Unassembled WGS sequence"/>
</dbReference>
<feature type="transmembrane region" description="Helical" evidence="1">
    <location>
        <begin position="306"/>
        <end position="328"/>
    </location>
</feature>
<feature type="transmembrane region" description="Helical" evidence="1">
    <location>
        <begin position="194"/>
        <end position="218"/>
    </location>
</feature>
<proteinExistence type="predicted"/>
<keyword evidence="1" id="KW-0812">Transmembrane</keyword>
<protein>
    <submittedName>
        <fullName evidence="2">Uncharacterized protein</fullName>
    </submittedName>
</protein>
<dbReference type="AlphaFoldDB" id="A0A8J5X9Y6"/>
<sequence length="752" mass="80744">MASAMALCAATFGRLEHGDGGLHVAQLAVTSNFDGPFDCPTSAYAFSPPVFFERAHIVLTEAADWSYARCPPTYTGRAALHGALVLHVNPGTECPLAHAARAAADAGAAAWLEYAPATAWLGAEPGERRNEFSVHEGGDRRAGARAIAAVSISSRCADSLVASLRRRAASAPAPIGELAPMSSRWSRMWRGAGWLAWRVVVGLASYVAIEVAVLRVHLALSPTRADERPSALTLSFQWLLLVANALRVAYVAADPLGSTGLLPVEANELLLTLRGALQTLGVACFFRHYVAMGVVVNIVPRARGRLLGLGLLALPLTLVACALALAFGRLGGLRWTRQLDDALRALRAGALPGVQAWSGLQLDWAIHRRMQSCPSPLFVDLIVRAKRLNVFLVIHCVVSLTCAYLIHAPSVAFVAGLVGALDEVAAALTMLSARPLGSGAPLVGPAGWLLAFAWRVGVRVARSSPCVKMVTAVTPMPPGGLPAASSGFGSGGPMHHVGALPGLPPHLRLGVTTSFLREYAERLGCDASTKSYTMREMALRATMSSMVSVAELSVEETSSDGYPRVGKASLFISHAHACNYLRMVDAIEAYLELHGLSKEWTYVWVDIFSIRQHQLHTDIAHIGQIELELAHVVVVLDPWDKPVCLTRVWCLYEIVHSLHPSVVLDLTVPRAERMRFVQALAHDLSAVEEQLCSFDARNAQVTVPEDKLVILSLIEEHFGGRFGYVEGEGLSIFNEETRAAIRAALAACSWDM</sequence>
<name>A0A8J5X9Y6_DIALT</name>
<comment type="caution">
    <text evidence="2">The sequence shown here is derived from an EMBL/GenBank/DDBJ whole genome shotgun (WGS) entry which is preliminary data.</text>
</comment>
<evidence type="ECO:0000256" key="1">
    <source>
        <dbReference type="SAM" id="Phobius"/>
    </source>
</evidence>
<feature type="transmembrane region" description="Helical" evidence="1">
    <location>
        <begin position="273"/>
        <end position="299"/>
    </location>
</feature>
<reference evidence="2" key="1">
    <citation type="submission" date="2021-05" db="EMBL/GenBank/DDBJ databases">
        <title>The genome of the haptophyte Pavlova lutheri (Diacronema luteri, Pavlovales) - a model for lipid biosynthesis in eukaryotic algae.</title>
        <authorList>
            <person name="Hulatt C.J."/>
            <person name="Posewitz M.C."/>
        </authorList>
    </citation>
    <scope>NUCLEOTIDE SEQUENCE</scope>
    <source>
        <strain evidence="2">NIVA-4/92</strain>
    </source>
</reference>
<accession>A0A8J5X9Y6</accession>
<dbReference type="EMBL" id="JAGTXO010000042">
    <property type="protein sequence ID" value="KAG8459270.1"/>
    <property type="molecule type" value="Genomic_DNA"/>
</dbReference>
<gene>
    <name evidence="2" type="ORF">KFE25_014115</name>
</gene>
<keyword evidence="1" id="KW-0472">Membrane</keyword>
<keyword evidence="3" id="KW-1185">Reference proteome</keyword>
<organism evidence="2 3">
    <name type="scientific">Diacronema lutheri</name>
    <name type="common">Unicellular marine alga</name>
    <name type="synonym">Monochrysis lutheri</name>
    <dbReference type="NCBI Taxonomy" id="2081491"/>
    <lineage>
        <taxon>Eukaryota</taxon>
        <taxon>Haptista</taxon>
        <taxon>Haptophyta</taxon>
        <taxon>Pavlovophyceae</taxon>
        <taxon>Pavlovales</taxon>
        <taxon>Pavlovaceae</taxon>
        <taxon>Diacronema</taxon>
    </lineage>
</organism>
<dbReference type="OrthoDB" id="410679at2759"/>